<sequence length="75" mass="8605">MYAGGAHGMPFKQGFSFDTKTGHMLTLEEVATAPGAKQRMNREIERQIDSVNRQYSYPVYSRFEGVDENYGNFYI</sequence>
<dbReference type="AlphaFoldDB" id="W4Q334"/>
<dbReference type="EMBL" id="BAUT01000025">
    <property type="protein sequence ID" value="GAE26461.1"/>
    <property type="molecule type" value="Genomic_DNA"/>
</dbReference>
<proteinExistence type="predicted"/>
<name>W4Q334_9BACI</name>
<accession>W4Q334</accession>
<evidence type="ECO:0000313" key="1">
    <source>
        <dbReference type="EMBL" id="GAE26461.1"/>
    </source>
</evidence>
<evidence type="ECO:0000313" key="2">
    <source>
        <dbReference type="Proteomes" id="UP000018890"/>
    </source>
</evidence>
<gene>
    <name evidence="1" type="ORF">JCM9140_2530</name>
</gene>
<keyword evidence="2" id="KW-1185">Reference proteome</keyword>
<reference evidence="1" key="1">
    <citation type="journal article" date="2014" name="Genome Announc.">
        <title>Draft Genome Sequences of Three Alkaliphilic Bacillus Strains, Bacillus wakoensis JCM 9140T, Bacillus akibai JCM 9157T, and Bacillus hemicellulosilyticus JCM 9152T.</title>
        <authorList>
            <person name="Yuki M."/>
            <person name="Oshima K."/>
            <person name="Suda W."/>
            <person name="Oshida Y."/>
            <person name="Kitamura K."/>
            <person name="Iida T."/>
            <person name="Hattori M."/>
            <person name="Ohkuma M."/>
        </authorList>
    </citation>
    <scope>NUCLEOTIDE SEQUENCE [LARGE SCALE GENOMIC DNA]</scope>
    <source>
        <strain evidence="1">JCM 9140</strain>
    </source>
</reference>
<dbReference type="Proteomes" id="UP000018890">
    <property type="component" value="Unassembled WGS sequence"/>
</dbReference>
<organism evidence="1 2">
    <name type="scientific">Halalkalibacter wakoensis JCM 9140</name>
    <dbReference type="NCBI Taxonomy" id="1236970"/>
    <lineage>
        <taxon>Bacteria</taxon>
        <taxon>Bacillati</taxon>
        <taxon>Bacillota</taxon>
        <taxon>Bacilli</taxon>
        <taxon>Bacillales</taxon>
        <taxon>Bacillaceae</taxon>
        <taxon>Halalkalibacter</taxon>
    </lineage>
</organism>
<protein>
    <submittedName>
        <fullName evidence="1">Uncharacterized protein</fullName>
    </submittedName>
</protein>
<comment type="caution">
    <text evidence="1">The sequence shown here is derived from an EMBL/GenBank/DDBJ whole genome shotgun (WGS) entry which is preliminary data.</text>
</comment>